<name>A0A7W4FDA1_GLUDI</name>
<dbReference type="Pfam" id="PF01810">
    <property type="entry name" value="LysE"/>
    <property type="match status" value="1"/>
</dbReference>
<feature type="transmembrane region" description="Helical" evidence="6">
    <location>
        <begin position="148"/>
        <end position="166"/>
    </location>
</feature>
<dbReference type="GO" id="GO:0005886">
    <property type="term" value="C:plasma membrane"/>
    <property type="evidence" value="ECO:0007669"/>
    <property type="project" value="UniProtKB-SubCell"/>
</dbReference>
<evidence type="ECO:0000256" key="3">
    <source>
        <dbReference type="ARBA" id="ARBA00022692"/>
    </source>
</evidence>
<dbReference type="AlphaFoldDB" id="A0A7W4FDA1"/>
<evidence type="ECO:0000313" key="7">
    <source>
        <dbReference type="EMBL" id="MBB2155665.1"/>
    </source>
</evidence>
<dbReference type="EMBL" id="JABEQG010000006">
    <property type="protein sequence ID" value="MBB2155665.1"/>
    <property type="molecule type" value="Genomic_DNA"/>
</dbReference>
<keyword evidence="3 6" id="KW-0812">Transmembrane</keyword>
<evidence type="ECO:0000256" key="2">
    <source>
        <dbReference type="ARBA" id="ARBA00022475"/>
    </source>
</evidence>
<accession>A0A7W4FDA1</accession>
<proteinExistence type="predicted"/>
<organism evidence="7 8">
    <name type="scientific">Gluconacetobacter diazotrophicus</name>
    <name type="common">Acetobacter diazotrophicus</name>
    <dbReference type="NCBI Taxonomy" id="33996"/>
    <lineage>
        <taxon>Bacteria</taxon>
        <taxon>Pseudomonadati</taxon>
        <taxon>Pseudomonadota</taxon>
        <taxon>Alphaproteobacteria</taxon>
        <taxon>Acetobacterales</taxon>
        <taxon>Acetobacteraceae</taxon>
        <taxon>Gluconacetobacter</taxon>
    </lineage>
</organism>
<dbReference type="PIRSF" id="PIRSF006324">
    <property type="entry name" value="LeuE"/>
    <property type="match status" value="1"/>
</dbReference>
<evidence type="ECO:0000256" key="5">
    <source>
        <dbReference type="ARBA" id="ARBA00023136"/>
    </source>
</evidence>
<dbReference type="GO" id="GO:0015171">
    <property type="term" value="F:amino acid transmembrane transporter activity"/>
    <property type="evidence" value="ECO:0007669"/>
    <property type="project" value="TreeGrafter"/>
</dbReference>
<dbReference type="PANTHER" id="PTHR30086">
    <property type="entry name" value="ARGININE EXPORTER PROTEIN ARGO"/>
    <property type="match status" value="1"/>
</dbReference>
<reference evidence="7 8" key="1">
    <citation type="submission" date="2020-04" db="EMBL/GenBank/DDBJ databases">
        <title>Description of novel Gluconacetobacter.</title>
        <authorList>
            <person name="Sombolestani A."/>
        </authorList>
    </citation>
    <scope>NUCLEOTIDE SEQUENCE [LARGE SCALE GENOMIC DNA]</scope>
    <source>
        <strain evidence="7 8">LMG 7603</strain>
    </source>
</reference>
<dbReference type="PANTHER" id="PTHR30086:SF20">
    <property type="entry name" value="ARGININE EXPORTER PROTEIN ARGO-RELATED"/>
    <property type="match status" value="1"/>
</dbReference>
<comment type="subcellular location">
    <subcellularLocation>
        <location evidence="1">Cell membrane</location>
        <topology evidence="1">Multi-pass membrane protein</topology>
    </subcellularLocation>
</comment>
<keyword evidence="4 6" id="KW-1133">Transmembrane helix</keyword>
<dbReference type="RefSeq" id="WP_012226422.1">
    <property type="nucleotide sequence ID" value="NZ_JABEQG010000006.1"/>
</dbReference>
<protein>
    <submittedName>
        <fullName evidence="7">LysE family translocator</fullName>
    </submittedName>
</protein>
<keyword evidence="2" id="KW-1003">Cell membrane</keyword>
<dbReference type="InterPro" id="IPR001123">
    <property type="entry name" value="LeuE-type"/>
</dbReference>
<evidence type="ECO:0000256" key="6">
    <source>
        <dbReference type="SAM" id="Phobius"/>
    </source>
</evidence>
<feature type="transmembrane region" description="Helical" evidence="6">
    <location>
        <begin position="42"/>
        <end position="67"/>
    </location>
</feature>
<dbReference type="OMA" id="FDTWLLY"/>
<feature type="transmembrane region" description="Helical" evidence="6">
    <location>
        <begin position="74"/>
        <end position="92"/>
    </location>
</feature>
<evidence type="ECO:0000313" key="8">
    <source>
        <dbReference type="Proteomes" id="UP000550787"/>
    </source>
</evidence>
<keyword evidence="5 6" id="KW-0472">Membrane</keyword>
<dbReference type="Proteomes" id="UP000550787">
    <property type="component" value="Unassembled WGS sequence"/>
</dbReference>
<feature type="transmembrane region" description="Helical" evidence="6">
    <location>
        <begin position="186"/>
        <end position="204"/>
    </location>
</feature>
<comment type="caution">
    <text evidence="7">The sequence shown here is derived from an EMBL/GenBank/DDBJ whole genome shotgun (WGS) entry which is preliminary data.</text>
</comment>
<evidence type="ECO:0000256" key="1">
    <source>
        <dbReference type="ARBA" id="ARBA00004651"/>
    </source>
</evidence>
<evidence type="ECO:0000256" key="4">
    <source>
        <dbReference type="ARBA" id="ARBA00022989"/>
    </source>
</evidence>
<gene>
    <name evidence="7" type="ORF">HLH33_04980</name>
</gene>
<sequence length="207" mass="22172">MTLQSWLLYLNAVFLLSAIPGPNMTHIMTVSVRNGIWRTVPGMVGCLLALVALMGASALGLSAVLTASPTLFRVLKFAGAFYLVQMGVRAWLDRGSAPAGPDAAVPLAWHSTLGTSFLVGASNPKAIIFAASFLPQFINPTAPQAPQYGLLVATSAVVETLWYLIYASSGARLAVVLTRAVWRRRVQRFSGALFILFGFALLLHDPK</sequence>